<dbReference type="Proteomes" id="UP000276437">
    <property type="component" value="Chromosome"/>
</dbReference>
<evidence type="ECO:0000256" key="1">
    <source>
        <dbReference type="SAM" id="MobiDB-lite"/>
    </source>
</evidence>
<dbReference type="EMBL" id="AP018449">
    <property type="protein sequence ID" value="BBB89724.1"/>
    <property type="molecule type" value="Genomic_DNA"/>
</dbReference>
<protein>
    <submittedName>
        <fullName evidence="2">Uncharacterized protein</fullName>
    </submittedName>
</protein>
<evidence type="ECO:0000313" key="3">
    <source>
        <dbReference type="Proteomes" id="UP000276437"/>
    </source>
</evidence>
<feature type="region of interest" description="Disordered" evidence="1">
    <location>
        <begin position="114"/>
        <end position="133"/>
    </location>
</feature>
<dbReference type="KEGG" id="mana:MAMMFC1_00358"/>
<evidence type="ECO:0000313" key="2">
    <source>
        <dbReference type="EMBL" id="BBB89724.1"/>
    </source>
</evidence>
<dbReference type="RefSeq" id="WP_126305952.1">
    <property type="nucleotide sequence ID" value="NZ_AP018449.1"/>
</dbReference>
<dbReference type="AlphaFoldDB" id="A0A348AF76"/>
<keyword evidence="3" id="KW-1185">Reference proteome</keyword>
<sequence>METESDLVGLHNLPICRMTADLSSEKRGGSFHYRYFEFIKEADKKYCPVCNNEPAPAGQSDIVVNDKVWICGEYPGQGRLFGRIPPQMQIVNDSIGKVEFTDGKPTVWQRLREGENHANRAGNDGLDFERSQG</sequence>
<reference evidence="2 3" key="1">
    <citation type="journal article" date="2018" name="Int. J. Syst. Evol. Microbiol.">
        <title>Methylomusa anaerophila gen. nov., sp. nov., an anaerobic methanol-utilizing bacterium isolated from a microbial fuel cell.</title>
        <authorList>
            <person name="Amano N."/>
            <person name="Yamamuro A."/>
            <person name="Miyahara M."/>
            <person name="Kouzuma A."/>
            <person name="Abe T."/>
            <person name="Watanabe K."/>
        </authorList>
    </citation>
    <scope>NUCLEOTIDE SEQUENCE [LARGE SCALE GENOMIC DNA]</scope>
    <source>
        <strain evidence="2 3">MMFC1</strain>
    </source>
</reference>
<gene>
    <name evidence="2" type="ORF">MAMMFC1_00358</name>
</gene>
<proteinExistence type="predicted"/>
<dbReference type="OrthoDB" id="9784774at2"/>
<organism evidence="2 3">
    <name type="scientific">Methylomusa anaerophila</name>
    <dbReference type="NCBI Taxonomy" id="1930071"/>
    <lineage>
        <taxon>Bacteria</taxon>
        <taxon>Bacillati</taxon>
        <taxon>Bacillota</taxon>
        <taxon>Negativicutes</taxon>
        <taxon>Selenomonadales</taxon>
        <taxon>Sporomusaceae</taxon>
        <taxon>Methylomusa</taxon>
    </lineage>
</organism>
<accession>A0A348AF76</accession>
<name>A0A348AF76_9FIRM</name>